<name>A0ABR9WJU2_9BACT</name>
<dbReference type="InterPro" id="IPR037682">
    <property type="entry name" value="TonB_C"/>
</dbReference>
<evidence type="ECO:0000259" key="10">
    <source>
        <dbReference type="PROSITE" id="PS52015"/>
    </source>
</evidence>
<dbReference type="Proteomes" id="UP000634134">
    <property type="component" value="Unassembled WGS sequence"/>
</dbReference>
<keyword evidence="4" id="KW-1003">Cell membrane</keyword>
<dbReference type="Pfam" id="PF03544">
    <property type="entry name" value="TonB_C"/>
    <property type="match status" value="2"/>
</dbReference>
<keyword evidence="6" id="KW-0812">Transmembrane</keyword>
<evidence type="ECO:0000256" key="2">
    <source>
        <dbReference type="ARBA" id="ARBA00006555"/>
    </source>
</evidence>
<reference evidence="12" key="1">
    <citation type="submission" date="2023-07" db="EMBL/GenBank/DDBJ databases">
        <title>Dyadobacter sp. nov 'subterranea' isolated from contaminted grondwater.</title>
        <authorList>
            <person name="Szabo I."/>
            <person name="Al-Omari J."/>
            <person name="Szerdahelyi S.G."/>
            <person name="Rado J."/>
        </authorList>
    </citation>
    <scope>NUCLEOTIDE SEQUENCE [LARGE SCALE GENOMIC DNA]</scope>
    <source>
        <strain evidence="12">UP-52</strain>
    </source>
</reference>
<evidence type="ECO:0000256" key="9">
    <source>
        <dbReference type="ARBA" id="ARBA00023136"/>
    </source>
</evidence>
<sequence>MKRLLLILTLISYQAVSQMVYQPSDVDTQAMPAGGAGLLNQFIASNVQIPFRSSVKGVDGKVFVKGVVERNGTMSGFEIIKGIDSLCDKEAIRVMSLYKAWKPAVLKNEKVRQTVVYHLSFKSPALTNFDSSSWSFIHYYNDKYVVVTDPGQYRYRSIIPLDEKGIVKSDILYEELKAGKWKQISSIPFKRKELWYNVHGEIGVDSVRAYQLSAEDNYETNYVPYLTFQMDGKLLSYIEYFSLGKMAIKKSYYLSGMLKEMETFSDSSSINVTYYDNGQLRSVIENPKRSPEYFKDGKTFSAWDYDGTQKVKNGNGWWKYTSTVTEGSKKILVEEGEFTSGSKNGKWIGKLADNTVYYTEIYNAGKLLEGASFVNGEKITYQNKALQAQFKGGVTELYRFLGTNIIYPPDAAKMGISGRVFISFVVCEDGSLCDYKLEKGVRDDIDREALRVVKRMSGKWQPGEIRGQKVRVKYNLPVNFALQ</sequence>
<dbReference type="InterPro" id="IPR006260">
    <property type="entry name" value="TonB/TolA_C"/>
</dbReference>
<dbReference type="Gene3D" id="3.90.930.1">
    <property type="match status" value="1"/>
</dbReference>
<feature type="domain" description="TonB C-terminal" evidence="10">
    <location>
        <begin position="392"/>
        <end position="483"/>
    </location>
</feature>
<dbReference type="PROSITE" id="PS52015">
    <property type="entry name" value="TONB_CTD"/>
    <property type="match status" value="1"/>
</dbReference>
<dbReference type="InterPro" id="IPR051045">
    <property type="entry name" value="TonB-dependent_transducer"/>
</dbReference>
<keyword evidence="12" id="KW-1185">Reference proteome</keyword>
<evidence type="ECO:0000256" key="4">
    <source>
        <dbReference type="ARBA" id="ARBA00022475"/>
    </source>
</evidence>
<proteinExistence type="inferred from homology"/>
<keyword evidence="5" id="KW-0997">Cell inner membrane</keyword>
<dbReference type="PANTHER" id="PTHR33446">
    <property type="entry name" value="PROTEIN TONB-RELATED"/>
    <property type="match status" value="1"/>
</dbReference>
<dbReference type="NCBIfam" id="TIGR01352">
    <property type="entry name" value="tonB_Cterm"/>
    <property type="match status" value="1"/>
</dbReference>
<dbReference type="PANTHER" id="PTHR33446:SF2">
    <property type="entry name" value="PROTEIN TONB"/>
    <property type="match status" value="1"/>
</dbReference>
<organism evidence="11 12">
    <name type="scientific">Dyadobacter subterraneus</name>
    <dbReference type="NCBI Taxonomy" id="2773304"/>
    <lineage>
        <taxon>Bacteria</taxon>
        <taxon>Pseudomonadati</taxon>
        <taxon>Bacteroidota</taxon>
        <taxon>Cytophagia</taxon>
        <taxon>Cytophagales</taxon>
        <taxon>Spirosomataceae</taxon>
        <taxon>Dyadobacter</taxon>
    </lineage>
</organism>
<evidence type="ECO:0000313" key="11">
    <source>
        <dbReference type="EMBL" id="MBE9465777.1"/>
    </source>
</evidence>
<evidence type="ECO:0000256" key="7">
    <source>
        <dbReference type="ARBA" id="ARBA00022927"/>
    </source>
</evidence>
<protein>
    <submittedName>
        <fullName evidence="11">TonB family protein</fullName>
    </submittedName>
</protein>
<keyword evidence="8" id="KW-1133">Transmembrane helix</keyword>
<evidence type="ECO:0000256" key="8">
    <source>
        <dbReference type="ARBA" id="ARBA00022989"/>
    </source>
</evidence>
<dbReference type="Gene3D" id="3.30.1150.10">
    <property type="match status" value="2"/>
</dbReference>
<comment type="caution">
    <text evidence="11">The sequence shown here is derived from an EMBL/GenBank/DDBJ whole genome shotgun (WGS) entry which is preliminary data.</text>
</comment>
<dbReference type="EMBL" id="JACYGY010000002">
    <property type="protein sequence ID" value="MBE9465777.1"/>
    <property type="molecule type" value="Genomic_DNA"/>
</dbReference>
<keyword evidence="9" id="KW-0472">Membrane</keyword>
<comment type="subcellular location">
    <subcellularLocation>
        <location evidence="1">Cell inner membrane</location>
        <topology evidence="1">Single-pass membrane protein</topology>
        <orientation evidence="1">Periplasmic side</orientation>
    </subcellularLocation>
</comment>
<evidence type="ECO:0000256" key="6">
    <source>
        <dbReference type="ARBA" id="ARBA00022692"/>
    </source>
</evidence>
<dbReference type="RefSeq" id="WP_194124067.1">
    <property type="nucleotide sequence ID" value="NZ_JACYGY010000002.1"/>
</dbReference>
<comment type="similarity">
    <text evidence="2">Belongs to the TonB family.</text>
</comment>
<evidence type="ECO:0000256" key="1">
    <source>
        <dbReference type="ARBA" id="ARBA00004383"/>
    </source>
</evidence>
<dbReference type="SUPFAM" id="SSF74653">
    <property type="entry name" value="TolA/TonB C-terminal domain"/>
    <property type="match status" value="2"/>
</dbReference>
<keyword evidence="7" id="KW-0653">Protein transport</keyword>
<evidence type="ECO:0000313" key="12">
    <source>
        <dbReference type="Proteomes" id="UP000634134"/>
    </source>
</evidence>
<keyword evidence="3" id="KW-0813">Transport</keyword>
<gene>
    <name evidence="11" type="ORF">IEE83_28200</name>
</gene>
<accession>A0ABR9WJU2</accession>
<evidence type="ECO:0000256" key="3">
    <source>
        <dbReference type="ARBA" id="ARBA00022448"/>
    </source>
</evidence>
<evidence type="ECO:0000256" key="5">
    <source>
        <dbReference type="ARBA" id="ARBA00022519"/>
    </source>
</evidence>